<feature type="domain" description="Smf/DprA SLOG" evidence="3">
    <location>
        <begin position="126"/>
        <end position="336"/>
    </location>
</feature>
<dbReference type="PANTHER" id="PTHR43022">
    <property type="entry name" value="PROTEIN SMF"/>
    <property type="match status" value="1"/>
</dbReference>
<protein>
    <submittedName>
        <fullName evidence="4">DNA processing protein</fullName>
    </submittedName>
</protein>
<dbReference type="RefSeq" id="WP_090030477.1">
    <property type="nucleotide sequence ID" value="NZ_BONM01000003.1"/>
</dbReference>
<dbReference type="InterPro" id="IPR057666">
    <property type="entry name" value="DrpA_SLOG"/>
</dbReference>
<evidence type="ECO:0000259" key="3">
    <source>
        <dbReference type="Pfam" id="PF02481"/>
    </source>
</evidence>
<feature type="compositionally biased region" description="Low complexity" evidence="2">
    <location>
        <begin position="341"/>
        <end position="364"/>
    </location>
</feature>
<dbReference type="GO" id="GO:0009294">
    <property type="term" value="P:DNA-mediated transformation"/>
    <property type="evidence" value="ECO:0007669"/>
    <property type="project" value="InterPro"/>
</dbReference>
<feature type="region of interest" description="Disordered" evidence="2">
    <location>
        <begin position="341"/>
        <end position="369"/>
    </location>
</feature>
<dbReference type="SUPFAM" id="SSF102405">
    <property type="entry name" value="MCP/YpsA-like"/>
    <property type="match status" value="1"/>
</dbReference>
<dbReference type="STRING" id="988821.SAMN05421867_101352"/>
<organism evidence="4 5">
    <name type="scientific">Cellulomonas marina</name>
    <dbReference type="NCBI Taxonomy" id="988821"/>
    <lineage>
        <taxon>Bacteria</taxon>
        <taxon>Bacillati</taxon>
        <taxon>Actinomycetota</taxon>
        <taxon>Actinomycetes</taxon>
        <taxon>Micrococcales</taxon>
        <taxon>Cellulomonadaceae</taxon>
        <taxon>Cellulomonas</taxon>
    </lineage>
</organism>
<dbReference type="EMBL" id="FOKA01000001">
    <property type="protein sequence ID" value="SFA74816.1"/>
    <property type="molecule type" value="Genomic_DNA"/>
</dbReference>
<dbReference type="AlphaFoldDB" id="A0A1I0VGW3"/>
<reference evidence="5" key="1">
    <citation type="submission" date="2016-10" db="EMBL/GenBank/DDBJ databases">
        <authorList>
            <person name="Varghese N."/>
            <person name="Submissions S."/>
        </authorList>
    </citation>
    <scope>NUCLEOTIDE SEQUENCE [LARGE SCALE GENOMIC DNA]</scope>
    <source>
        <strain evidence="5">CGMCC 4.6945</strain>
    </source>
</reference>
<accession>A0A1I0VGW3</accession>
<evidence type="ECO:0000313" key="5">
    <source>
        <dbReference type="Proteomes" id="UP000199012"/>
    </source>
</evidence>
<dbReference type="InterPro" id="IPR003488">
    <property type="entry name" value="DprA"/>
</dbReference>
<dbReference type="Proteomes" id="UP000199012">
    <property type="component" value="Unassembled WGS sequence"/>
</dbReference>
<dbReference type="OrthoDB" id="9785707at2"/>
<dbReference type="PANTHER" id="PTHR43022:SF1">
    <property type="entry name" value="PROTEIN SMF"/>
    <property type="match status" value="1"/>
</dbReference>
<dbReference type="Pfam" id="PF02481">
    <property type="entry name" value="DNA_processg_A"/>
    <property type="match status" value="1"/>
</dbReference>
<evidence type="ECO:0000256" key="2">
    <source>
        <dbReference type="SAM" id="MobiDB-lite"/>
    </source>
</evidence>
<comment type="similarity">
    <text evidence="1">Belongs to the DprA/Smf family.</text>
</comment>
<proteinExistence type="inferred from homology"/>
<sequence length="428" mass="43025">MSGSVTPLRAGNGSVVRPVREDRRALDGDDRTARAVWSALVEPGDRAAGLLLAAHGAPAALAGVRAAVGAASGAGSPEGVVARLVEPLGEDDRRGARRALARWAVRLPGLAPDGGLRDHLTAGGRLVVPGDEDWPPGLDDLRETAPPALWVRGTLPAAGRRAVALVGARAATPYGEHVASRLAGDLARAGLVVVSGGAYGIDAAAHRGALAAGGTTLVVVAGGVDRPYPAGNARLLAAAVEQGGAVLAEVPPGALPTRTRFLQRNRLIAAIAGATVVVEAAWRSGALSTARHAAGLLRPVGAVPGPVTSAASAGCHRIVREEAATLVTDADDVRELVEPVGTVDAPDAPPDTGAPLTGAPATTRGPEDVDPVAARVHDALPRRVARPDGDVAAAAGVTLREAQDALAVLELGGWAQRTATGWRAAVPT</sequence>
<keyword evidence="5" id="KW-1185">Reference proteome</keyword>
<name>A0A1I0VGW3_9CELL</name>
<gene>
    <name evidence="4" type="ORF">SAMN05421867_101352</name>
</gene>
<dbReference type="NCBIfam" id="TIGR00732">
    <property type="entry name" value="dprA"/>
    <property type="match status" value="1"/>
</dbReference>
<dbReference type="Gene3D" id="3.40.50.450">
    <property type="match status" value="1"/>
</dbReference>
<evidence type="ECO:0000313" key="4">
    <source>
        <dbReference type="EMBL" id="SFA74816.1"/>
    </source>
</evidence>
<evidence type="ECO:0000256" key="1">
    <source>
        <dbReference type="ARBA" id="ARBA00006525"/>
    </source>
</evidence>